<dbReference type="Proteomes" id="UP000831189">
    <property type="component" value="Chromosome"/>
</dbReference>
<dbReference type="Pfam" id="PF00990">
    <property type="entry name" value="GGDEF"/>
    <property type="match status" value="1"/>
</dbReference>
<feature type="transmembrane region" description="Helical" evidence="3">
    <location>
        <begin position="141"/>
        <end position="157"/>
    </location>
</feature>
<dbReference type="PANTHER" id="PTHR45138">
    <property type="entry name" value="REGULATORY COMPONENTS OF SENSORY TRANSDUCTION SYSTEM"/>
    <property type="match status" value="1"/>
</dbReference>
<dbReference type="PANTHER" id="PTHR45138:SF9">
    <property type="entry name" value="DIGUANYLATE CYCLASE DGCM-RELATED"/>
    <property type="match status" value="1"/>
</dbReference>
<name>A0ABY4KQM7_9PSED</name>
<evidence type="ECO:0000256" key="2">
    <source>
        <dbReference type="ARBA" id="ARBA00034247"/>
    </source>
</evidence>
<feature type="transmembrane region" description="Helical" evidence="3">
    <location>
        <begin position="111"/>
        <end position="129"/>
    </location>
</feature>
<protein>
    <recommendedName>
        <fullName evidence="1">diguanylate cyclase</fullName>
        <ecNumber evidence="1">2.7.7.65</ecNumber>
    </recommendedName>
</protein>
<accession>A0ABY4KQM7</accession>
<gene>
    <name evidence="5" type="ORF">M0M42_19500</name>
</gene>
<dbReference type="NCBIfam" id="TIGR00254">
    <property type="entry name" value="GGDEF"/>
    <property type="match status" value="1"/>
</dbReference>
<dbReference type="SMART" id="SM00267">
    <property type="entry name" value="GGDEF"/>
    <property type="match status" value="1"/>
</dbReference>
<evidence type="ECO:0000256" key="3">
    <source>
        <dbReference type="SAM" id="Phobius"/>
    </source>
</evidence>
<comment type="catalytic activity">
    <reaction evidence="2">
        <text>2 GTP = 3',3'-c-di-GMP + 2 diphosphate</text>
        <dbReference type="Rhea" id="RHEA:24898"/>
        <dbReference type="ChEBI" id="CHEBI:33019"/>
        <dbReference type="ChEBI" id="CHEBI:37565"/>
        <dbReference type="ChEBI" id="CHEBI:58805"/>
        <dbReference type="EC" id="2.7.7.65"/>
    </reaction>
</comment>
<dbReference type="InterPro" id="IPR000160">
    <property type="entry name" value="GGDEF_dom"/>
</dbReference>
<keyword evidence="3" id="KW-1133">Transmembrane helix</keyword>
<dbReference type="InterPro" id="IPR029787">
    <property type="entry name" value="Nucleotide_cyclase"/>
</dbReference>
<organism evidence="5 6">
    <name type="scientific">Pseudomonas knackmussii</name>
    <dbReference type="NCBI Taxonomy" id="65741"/>
    <lineage>
        <taxon>Bacteria</taxon>
        <taxon>Pseudomonadati</taxon>
        <taxon>Pseudomonadota</taxon>
        <taxon>Gammaproteobacteria</taxon>
        <taxon>Pseudomonadales</taxon>
        <taxon>Pseudomonadaceae</taxon>
        <taxon>Pseudomonas</taxon>
    </lineage>
</organism>
<keyword evidence="3" id="KW-0472">Membrane</keyword>
<feature type="domain" description="GGDEF" evidence="4">
    <location>
        <begin position="260"/>
        <end position="396"/>
    </location>
</feature>
<dbReference type="PROSITE" id="PS50887">
    <property type="entry name" value="GGDEF"/>
    <property type="match status" value="1"/>
</dbReference>
<feature type="transmembrane region" description="Helical" evidence="3">
    <location>
        <begin position="164"/>
        <end position="183"/>
    </location>
</feature>
<feature type="transmembrane region" description="Helical" evidence="3">
    <location>
        <begin position="195"/>
        <end position="212"/>
    </location>
</feature>
<dbReference type="CDD" id="cd01949">
    <property type="entry name" value="GGDEF"/>
    <property type="match status" value="1"/>
</dbReference>
<evidence type="ECO:0000313" key="5">
    <source>
        <dbReference type="EMBL" id="UPQ82541.1"/>
    </source>
</evidence>
<keyword evidence="6" id="KW-1185">Reference proteome</keyword>
<reference evidence="5 6" key="1">
    <citation type="submission" date="2022-04" db="EMBL/GenBank/DDBJ databases">
        <title>Pseudomonas knackmussii B09-2.</title>
        <authorList>
            <person name="Deng Y."/>
        </authorList>
    </citation>
    <scope>NUCLEOTIDE SEQUENCE [LARGE SCALE GENOMIC DNA]</scope>
    <source>
        <strain evidence="5 6">B09-2</strain>
    </source>
</reference>
<dbReference type="InterPro" id="IPR050469">
    <property type="entry name" value="Diguanylate_Cyclase"/>
</dbReference>
<dbReference type="Gene3D" id="3.30.70.270">
    <property type="match status" value="1"/>
</dbReference>
<proteinExistence type="predicted"/>
<dbReference type="SUPFAM" id="SSF55073">
    <property type="entry name" value="Nucleotide cyclase"/>
    <property type="match status" value="1"/>
</dbReference>
<evidence type="ECO:0000256" key="1">
    <source>
        <dbReference type="ARBA" id="ARBA00012528"/>
    </source>
</evidence>
<evidence type="ECO:0000313" key="6">
    <source>
        <dbReference type="Proteomes" id="UP000831189"/>
    </source>
</evidence>
<sequence>MRTLEHPSAEDFRDTPYGRQLLKGFRHLSFAPDLEQDFRRYLNHQARLAQQLGACLLLLVVGGYLYAERQIFMGSDPAWLRELTLLRLLQMVPGMAVLVMSLFYRRVRVLANRLFPMFIVLIGLVAARIDIQYELMQPELALRYGAGLLIACSFFFLGITFWRALSCAAVIVLFDVLAAALILPSSEMRVHWISVSYYLILLVLGAIGRYVHEYSQREQFLMRKLLGWVAQHDALTGLANRRSFDAALQQALLQARRERQPLALLLLDLDDFKSYNDSLGHPAGDALIKEFATLLGQFARRPLDLAARVGGEEFALLLYHCDGAAAKTIASQILARLAERALPHPSSVRDDGVVTSSIGVAMLQPGQTPEQLYQAADAALYRAKQAGKNCYAAGSSAADTTGSFTLNGVA</sequence>
<dbReference type="EC" id="2.7.7.65" evidence="1"/>
<evidence type="ECO:0000259" key="4">
    <source>
        <dbReference type="PROSITE" id="PS50887"/>
    </source>
</evidence>
<dbReference type="EMBL" id="CP096208">
    <property type="protein sequence ID" value="UPQ82541.1"/>
    <property type="molecule type" value="Genomic_DNA"/>
</dbReference>
<feature type="transmembrane region" description="Helical" evidence="3">
    <location>
        <begin position="87"/>
        <end position="104"/>
    </location>
</feature>
<keyword evidence="3" id="KW-0812">Transmembrane</keyword>
<dbReference type="InterPro" id="IPR043128">
    <property type="entry name" value="Rev_trsase/Diguanyl_cyclase"/>
</dbReference>
<feature type="transmembrane region" description="Helical" evidence="3">
    <location>
        <begin position="48"/>
        <end position="67"/>
    </location>
</feature>